<evidence type="ECO:0000256" key="1">
    <source>
        <dbReference type="ARBA" id="ARBA00022676"/>
    </source>
</evidence>
<keyword evidence="2" id="KW-0808">Transferase</keyword>
<dbReference type="PANTHER" id="PTHR45947:SF3">
    <property type="entry name" value="SULFOQUINOVOSYL TRANSFERASE SQD2"/>
    <property type="match status" value="1"/>
</dbReference>
<keyword evidence="5" id="KW-1185">Reference proteome</keyword>
<sequence length="366" mass="40659">MTPRRRIVQITPYYPPHLGGMEAVVRHLAVQQARQHDVTVLTTTVGARDSPRRERVHDVDTIRALALDVAHTPVSASFVPALLRTPKTAVWHLHAAHAVLPEQVALAAAVRRQPFLLHFHLDVDQSGKLGWLLPHYKKHIFGRVLRAAAGVLVLTEAQREFVRTAYRVDPARIFAVPNGVSAEFFLPPRARREPVLRLLFVGRLSPQKNLARLLHALTLVRQPVELDVVGDGEQRQQLEETVQRQRIPEVRFHGRLHGASLLQRYEQADLFVLPSDREGMSLAALEAMAAWLPVLATDVPGNTELLHGVGALTPADPAALAAAIDDFATDEDFRRRTAAASAAAARRFTWAEVARHVEDVYAEVLP</sequence>
<dbReference type="CDD" id="cd03801">
    <property type="entry name" value="GT4_PimA-like"/>
    <property type="match status" value="1"/>
</dbReference>
<dbReference type="Proteomes" id="UP001597542">
    <property type="component" value="Unassembled WGS sequence"/>
</dbReference>
<organism evidence="4 5">
    <name type="scientific">Amycolatopsis albidoflavus</name>
    <dbReference type="NCBI Taxonomy" id="102226"/>
    <lineage>
        <taxon>Bacteria</taxon>
        <taxon>Bacillati</taxon>
        <taxon>Actinomycetota</taxon>
        <taxon>Actinomycetes</taxon>
        <taxon>Pseudonocardiales</taxon>
        <taxon>Pseudonocardiaceae</taxon>
        <taxon>Amycolatopsis</taxon>
    </lineage>
</organism>
<dbReference type="EMBL" id="JBHUKQ010000010">
    <property type="protein sequence ID" value="MFD2481400.1"/>
    <property type="molecule type" value="Genomic_DNA"/>
</dbReference>
<protein>
    <submittedName>
        <fullName evidence="4">Glycosyltransferase family 4 protein</fullName>
    </submittedName>
</protein>
<dbReference type="PANTHER" id="PTHR45947">
    <property type="entry name" value="SULFOQUINOVOSYL TRANSFERASE SQD2"/>
    <property type="match status" value="1"/>
</dbReference>
<dbReference type="Gene3D" id="3.40.50.2000">
    <property type="entry name" value="Glycogen Phosphorylase B"/>
    <property type="match status" value="2"/>
</dbReference>
<dbReference type="Pfam" id="PF13439">
    <property type="entry name" value="Glyco_transf_4"/>
    <property type="match status" value="1"/>
</dbReference>
<name>A0ABW5HX73_9PSEU</name>
<dbReference type="InterPro" id="IPR050194">
    <property type="entry name" value="Glycosyltransferase_grp1"/>
</dbReference>
<proteinExistence type="predicted"/>
<dbReference type="RefSeq" id="WP_344273925.1">
    <property type="nucleotide sequence ID" value="NZ_BAAAHV010000011.1"/>
</dbReference>
<gene>
    <name evidence="4" type="ORF">ACFSUT_14035</name>
</gene>
<evidence type="ECO:0000259" key="3">
    <source>
        <dbReference type="Pfam" id="PF13439"/>
    </source>
</evidence>
<dbReference type="SUPFAM" id="SSF53756">
    <property type="entry name" value="UDP-Glycosyltransferase/glycogen phosphorylase"/>
    <property type="match status" value="1"/>
</dbReference>
<evidence type="ECO:0000313" key="5">
    <source>
        <dbReference type="Proteomes" id="UP001597542"/>
    </source>
</evidence>
<keyword evidence="1" id="KW-0328">Glycosyltransferase</keyword>
<evidence type="ECO:0000256" key="2">
    <source>
        <dbReference type="ARBA" id="ARBA00022679"/>
    </source>
</evidence>
<feature type="domain" description="Glycosyltransferase subfamily 4-like N-terminal" evidence="3">
    <location>
        <begin position="19"/>
        <end position="183"/>
    </location>
</feature>
<evidence type="ECO:0000313" key="4">
    <source>
        <dbReference type="EMBL" id="MFD2481400.1"/>
    </source>
</evidence>
<reference evidence="5" key="1">
    <citation type="journal article" date="2019" name="Int. J. Syst. Evol. Microbiol.">
        <title>The Global Catalogue of Microorganisms (GCM) 10K type strain sequencing project: providing services to taxonomists for standard genome sequencing and annotation.</title>
        <authorList>
            <consortium name="The Broad Institute Genomics Platform"/>
            <consortium name="The Broad Institute Genome Sequencing Center for Infectious Disease"/>
            <person name="Wu L."/>
            <person name="Ma J."/>
        </authorList>
    </citation>
    <scope>NUCLEOTIDE SEQUENCE [LARGE SCALE GENOMIC DNA]</scope>
    <source>
        <strain evidence="5">CGMCC 4.7638</strain>
    </source>
</reference>
<comment type="caution">
    <text evidence="4">The sequence shown here is derived from an EMBL/GenBank/DDBJ whole genome shotgun (WGS) entry which is preliminary data.</text>
</comment>
<accession>A0ABW5HX73</accession>
<dbReference type="InterPro" id="IPR028098">
    <property type="entry name" value="Glyco_trans_4-like_N"/>
</dbReference>
<dbReference type="Pfam" id="PF13692">
    <property type="entry name" value="Glyco_trans_1_4"/>
    <property type="match status" value="1"/>
</dbReference>